<feature type="transmembrane region" description="Helical" evidence="8">
    <location>
        <begin position="456"/>
        <end position="474"/>
    </location>
</feature>
<feature type="domain" description="Glycosyltransferase 2-like" evidence="9">
    <location>
        <begin position="3"/>
        <end position="168"/>
    </location>
</feature>
<feature type="transmembrane region" description="Helical" evidence="8">
    <location>
        <begin position="210"/>
        <end position="227"/>
    </location>
</feature>
<dbReference type="EMBL" id="JQSG02000006">
    <property type="protein sequence ID" value="OBS08581.1"/>
    <property type="molecule type" value="Genomic_DNA"/>
</dbReference>
<evidence type="ECO:0000313" key="13">
    <source>
        <dbReference type="Proteomes" id="UP000029273"/>
    </source>
</evidence>
<keyword evidence="13" id="KW-1185">Reference proteome</keyword>
<dbReference type="InterPro" id="IPR001173">
    <property type="entry name" value="Glyco_trans_2-like"/>
</dbReference>
<dbReference type="Pfam" id="PF00535">
    <property type="entry name" value="Glycos_transf_2"/>
    <property type="match status" value="1"/>
</dbReference>
<dbReference type="InterPro" id="IPR038731">
    <property type="entry name" value="RgtA/B/C-like"/>
</dbReference>
<feature type="transmembrane region" description="Helical" evidence="8">
    <location>
        <begin position="239"/>
        <end position="261"/>
    </location>
</feature>
<feature type="transmembrane region" description="Helical" evidence="8">
    <location>
        <begin position="735"/>
        <end position="755"/>
    </location>
</feature>
<feature type="transmembrane region" description="Helical" evidence="8">
    <location>
        <begin position="338"/>
        <end position="362"/>
    </location>
</feature>
<name>A0A1A6C1Y7_9GAMM</name>
<keyword evidence="7 8" id="KW-0472">Membrane</keyword>
<evidence type="ECO:0000313" key="12">
    <source>
        <dbReference type="EMBL" id="OBS08581.1"/>
    </source>
</evidence>
<feature type="transmembrane region" description="Helical" evidence="8">
    <location>
        <begin position="708"/>
        <end position="728"/>
    </location>
</feature>
<keyword evidence="6 8" id="KW-1133">Transmembrane helix</keyword>
<evidence type="ECO:0000256" key="6">
    <source>
        <dbReference type="ARBA" id="ARBA00022989"/>
    </source>
</evidence>
<feature type="transmembrane region" description="Helical" evidence="8">
    <location>
        <begin position="273"/>
        <end position="294"/>
    </location>
</feature>
<evidence type="ECO:0000256" key="8">
    <source>
        <dbReference type="SAM" id="Phobius"/>
    </source>
</evidence>
<dbReference type="GO" id="GO:0004582">
    <property type="term" value="F:dolichyl-phosphate beta-D-mannosyltransferase activity"/>
    <property type="evidence" value="ECO:0007669"/>
    <property type="project" value="InterPro"/>
</dbReference>
<evidence type="ECO:0000256" key="7">
    <source>
        <dbReference type="ARBA" id="ARBA00023136"/>
    </source>
</evidence>
<comment type="subcellular location">
    <subcellularLocation>
        <location evidence="1">Membrane</location>
        <topology evidence="1">Multi-pass membrane protein</topology>
    </subcellularLocation>
</comment>
<dbReference type="Pfam" id="PF13231">
    <property type="entry name" value="PMT_2"/>
    <property type="match status" value="1"/>
</dbReference>
<dbReference type="Gene3D" id="3.90.550.10">
    <property type="entry name" value="Spore Coat Polysaccharide Biosynthesis Protein SpsA, Chain A"/>
    <property type="match status" value="1"/>
</dbReference>
<reference evidence="12 13" key="1">
    <citation type="journal article" date="2014" name="Genome Announc.">
        <title>Draft Genome Sequence of the Iron-Oxidizing, Acidophilic, and Halotolerant 'Thiobacillus prosperus' Type Strain DSM 5130.</title>
        <authorList>
            <person name="Ossandon F.J."/>
            <person name="Cardenas J.P."/>
            <person name="Corbett M."/>
            <person name="Quatrini R."/>
            <person name="Holmes D.S."/>
            <person name="Watkin E."/>
        </authorList>
    </citation>
    <scope>NUCLEOTIDE SEQUENCE [LARGE SCALE GENOMIC DNA]</scope>
    <source>
        <strain evidence="12 13">DSM 5130</strain>
    </source>
</reference>
<gene>
    <name evidence="12" type="ORF">Thpro_022831</name>
</gene>
<comment type="similarity">
    <text evidence="2">Belongs to the glycosyltransferase 2 family.</text>
</comment>
<evidence type="ECO:0000259" key="9">
    <source>
        <dbReference type="Pfam" id="PF00535"/>
    </source>
</evidence>
<dbReference type="GO" id="GO:0035269">
    <property type="term" value="P:protein O-linked glycosylation via mannose"/>
    <property type="evidence" value="ECO:0007669"/>
    <property type="project" value="TreeGrafter"/>
</dbReference>
<evidence type="ECO:0000259" key="11">
    <source>
        <dbReference type="Pfam" id="PF13231"/>
    </source>
</evidence>
<feature type="transmembrane region" description="Helical" evidence="8">
    <location>
        <begin position="306"/>
        <end position="326"/>
    </location>
</feature>
<dbReference type="AlphaFoldDB" id="A0A1A6C1Y7"/>
<organism evidence="12 13">
    <name type="scientific">Acidihalobacter prosperus</name>
    <dbReference type="NCBI Taxonomy" id="160660"/>
    <lineage>
        <taxon>Bacteria</taxon>
        <taxon>Pseudomonadati</taxon>
        <taxon>Pseudomonadota</taxon>
        <taxon>Gammaproteobacteria</taxon>
        <taxon>Chromatiales</taxon>
        <taxon>Ectothiorhodospiraceae</taxon>
        <taxon>Acidihalobacter</taxon>
    </lineage>
</organism>
<keyword evidence="5 8" id="KW-0812">Transmembrane</keyword>
<evidence type="ECO:0000256" key="4">
    <source>
        <dbReference type="ARBA" id="ARBA00022679"/>
    </source>
</evidence>
<dbReference type="GO" id="GO:0006506">
    <property type="term" value="P:GPI anchor biosynthetic process"/>
    <property type="evidence" value="ECO:0007669"/>
    <property type="project" value="TreeGrafter"/>
</dbReference>
<feature type="domain" description="Glycosyltransferase RgtA/B/C/D-like" evidence="11">
    <location>
        <begin position="435"/>
        <end position="596"/>
    </location>
</feature>
<proteinExistence type="inferred from homology"/>
<dbReference type="InterPro" id="IPR029044">
    <property type="entry name" value="Nucleotide-diphossugar_trans"/>
</dbReference>
<dbReference type="OrthoDB" id="108054at2"/>
<dbReference type="GO" id="GO:0006488">
    <property type="term" value="P:dolichol-linked oligosaccharide biosynthetic process"/>
    <property type="evidence" value="ECO:0007669"/>
    <property type="project" value="TreeGrafter"/>
</dbReference>
<dbReference type="PANTHER" id="PTHR43398">
    <property type="entry name" value="DOLICHOL-PHOSPHATE MANNOSYLTRANSFERASE SUBUNIT 1"/>
    <property type="match status" value="1"/>
</dbReference>
<dbReference type="RefSeq" id="WP_065089784.1">
    <property type="nucleotide sequence ID" value="NZ_JQSG02000006.1"/>
</dbReference>
<evidence type="ECO:0000256" key="2">
    <source>
        <dbReference type="ARBA" id="ARBA00006739"/>
    </source>
</evidence>
<dbReference type="InterPro" id="IPR007267">
    <property type="entry name" value="GtrA_DPMS_TM"/>
</dbReference>
<feature type="transmembrane region" description="Helical" evidence="8">
    <location>
        <begin position="389"/>
        <end position="410"/>
    </location>
</feature>
<dbReference type="GO" id="GO:0000271">
    <property type="term" value="P:polysaccharide biosynthetic process"/>
    <property type="evidence" value="ECO:0007669"/>
    <property type="project" value="InterPro"/>
</dbReference>
<dbReference type="GO" id="GO:0016020">
    <property type="term" value="C:membrane"/>
    <property type="evidence" value="ECO:0007669"/>
    <property type="project" value="UniProtKB-SubCell"/>
</dbReference>
<evidence type="ECO:0000256" key="5">
    <source>
        <dbReference type="ARBA" id="ARBA00022692"/>
    </source>
</evidence>
<dbReference type="SUPFAM" id="SSF53448">
    <property type="entry name" value="Nucleotide-diphospho-sugar transferases"/>
    <property type="match status" value="1"/>
</dbReference>
<dbReference type="Proteomes" id="UP000029273">
    <property type="component" value="Unassembled WGS sequence"/>
</dbReference>
<dbReference type="PANTHER" id="PTHR43398:SF1">
    <property type="entry name" value="DOLICHOL-PHOSPHATE MANNOSYLTRANSFERASE SUBUNIT 1"/>
    <property type="match status" value="1"/>
</dbReference>
<dbReference type="InterPro" id="IPR039528">
    <property type="entry name" value="DPM1-like"/>
</dbReference>
<dbReference type="CDD" id="cd06442">
    <property type="entry name" value="DPM1_like"/>
    <property type="match status" value="1"/>
</dbReference>
<evidence type="ECO:0008006" key="14">
    <source>
        <dbReference type="Google" id="ProtNLM"/>
    </source>
</evidence>
<feature type="transmembrane region" description="Helical" evidence="8">
    <location>
        <begin position="683"/>
        <end position="702"/>
    </location>
</feature>
<keyword evidence="3" id="KW-0328">Glycosyltransferase</keyword>
<evidence type="ECO:0000256" key="3">
    <source>
        <dbReference type="ARBA" id="ARBA00022676"/>
    </source>
</evidence>
<sequence>MLSVIVPTYNERDNATELIRRTLAAFDRIEEPVELLIMDDDSPDGTSAAMIEAAAAHQAGERVRVITRTTDKGLAKAVAAGFSAARGDVLAVMDADLSHPPEQLPALLGAIREGADVAVASRYVPGGGTEGWPLKRRIISRVACWLAKPLTPVKDSTSGYFALRRECLEAVDFVPRGYKIGLELFARLPGRRTVEVPFVFRDRTRGTSKLGGAVILAYLVQLGALYRARFPRLVGYLQFGLVGLLGMAVDSATFGLAYWYVGLEALGPTLGGFFAQTLSFLVAARFNFALNRLWTFRERRNHARMSVFLAVSLAGFAMRSLLFEFIVNLPPPAAGGFWAAIVHTLTIEQIALILGVLLASLWNFYGSRRWAFPAGDEAEPEGLPRPSELIARSWVVILLISAGILSILFASQTPLTFDEAYYWQWSRHLAWGYFDHPPMIAYLIAAGTRLVGTNPLGVRLVPGMLAITLAWMMYRLGKAYWQYSQAGLWALVLTVTTPLFAVGNMISTPDTPLLFFWAATILLTLRALERGRVFDWLMMGACAGLGMLSKFPMILLYLALLLALLASARGRRALAGIKPWLALGVSVLVSLPMIIWEYRNNLDSITFHLKQGLGPAAGAHDHATGLATFAQYLLGQAGVLTPLVFALTLGALAFALLRRPATGSGDGEIPTGNTLSPGEIRPFLLMPALVTFGVFGAASFLQSSGPNWSAPAYVTALPLAGGLMAALIHHRRRILRWLAWLTVGCAATVSLYAHIEVAHPLIPYANYPLTFPLDRSALARWADGLRAAHTHEGRAPWIVAANYKIASVLAFDMQGRPATYDPFEVGSGSAYLAWQHPPPAGTNGLFISHSPHPWELTRLFVHYQPLGDFALTRLGVTLRHYYAFVGELRPQPFERR</sequence>
<feature type="domain" description="GtrA/DPMS transmembrane" evidence="10">
    <location>
        <begin position="238"/>
        <end position="372"/>
    </location>
</feature>
<accession>A0A1A6C1Y7</accession>
<feature type="transmembrane region" description="Helical" evidence="8">
    <location>
        <begin position="548"/>
        <end position="568"/>
    </location>
</feature>
<dbReference type="STRING" id="160660.BJI67_12350"/>
<dbReference type="Pfam" id="PF04138">
    <property type="entry name" value="GtrA_DPMS_TM"/>
    <property type="match status" value="1"/>
</dbReference>
<evidence type="ECO:0000259" key="10">
    <source>
        <dbReference type="Pfam" id="PF04138"/>
    </source>
</evidence>
<protein>
    <recommendedName>
        <fullName evidence="14">Dolichyl-phosphate beta-D-mannosyltransferase</fullName>
    </recommendedName>
</protein>
<comment type="caution">
    <text evidence="12">The sequence shown here is derived from an EMBL/GenBank/DDBJ whole genome shotgun (WGS) entry which is preliminary data.</text>
</comment>
<feature type="transmembrane region" description="Helical" evidence="8">
    <location>
        <begin position="580"/>
        <end position="598"/>
    </location>
</feature>
<keyword evidence="4" id="KW-0808">Transferase</keyword>
<evidence type="ECO:0000256" key="1">
    <source>
        <dbReference type="ARBA" id="ARBA00004141"/>
    </source>
</evidence>
<feature type="transmembrane region" description="Helical" evidence="8">
    <location>
        <begin position="486"/>
        <end position="506"/>
    </location>
</feature>
<feature type="transmembrane region" description="Helical" evidence="8">
    <location>
        <begin position="639"/>
        <end position="657"/>
    </location>
</feature>